<organism evidence="2 3">
    <name type="scientific">Funneliformis geosporum</name>
    <dbReference type="NCBI Taxonomy" id="1117311"/>
    <lineage>
        <taxon>Eukaryota</taxon>
        <taxon>Fungi</taxon>
        <taxon>Fungi incertae sedis</taxon>
        <taxon>Mucoromycota</taxon>
        <taxon>Glomeromycotina</taxon>
        <taxon>Glomeromycetes</taxon>
        <taxon>Glomerales</taxon>
        <taxon>Glomeraceae</taxon>
        <taxon>Funneliformis</taxon>
    </lineage>
</organism>
<name>A0A9W4T008_9GLOM</name>
<dbReference type="InterPro" id="IPR000719">
    <property type="entry name" value="Prot_kinase_dom"/>
</dbReference>
<comment type="caution">
    <text evidence="2">The sequence shown here is derived from an EMBL/GenBank/DDBJ whole genome shotgun (WGS) entry which is preliminary data.</text>
</comment>
<reference evidence="2" key="1">
    <citation type="submission" date="2022-08" db="EMBL/GenBank/DDBJ databases">
        <authorList>
            <person name="Kallberg Y."/>
            <person name="Tangrot J."/>
            <person name="Rosling A."/>
        </authorList>
    </citation>
    <scope>NUCLEOTIDE SEQUENCE</scope>
    <source>
        <strain evidence="2">Wild A</strain>
    </source>
</reference>
<accession>A0A9W4T008</accession>
<dbReference type="PROSITE" id="PS50011">
    <property type="entry name" value="PROTEIN_KINASE_DOM"/>
    <property type="match status" value="1"/>
</dbReference>
<evidence type="ECO:0000313" key="2">
    <source>
        <dbReference type="EMBL" id="CAI2187077.1"/>
    </source>
</evidence>
<sequence length="79" mass="9237">VICEKESTKAIDIYSIGMLMWEISSGQPSFINFNHDYDCAIYIVSDTPLEYRNLMVQCWDADPLKRPDAETLWIEFLEI</sequence>
<dbReference type="GO" id="GO:0005524">
    <property type="term" value="F:ATP binding"/>
    <property type="evidence" value="ECO:0007669"/>
    <property type="project" value="InterPro"/>
</dbReference>
<dbReference type="OrthoDB" id="10261027at2759"/>
<dbReference type="AlphaFoldDB" id="A0A9W4T008"/>
<evidence type="ECO:0000313" key="3">
    <source>
        <dbReference type="Proteomes" id="UP001153678"/>
    </source>
</evidence>
<gene>
    <name evidence="2" type="ORF">FWILDA_LOCUS12896</name>
</gene>
<feature type="non-terminal residue" evidence="2">
    <location>
        <position position="1"/>
    </location>
</feature>
<dbReference type="InterPro" id="IPR011009">
    <property type="entry name" value="Kinase-like_dom_sf"/>
</dbReference>
<protein>
    <submittedName>
        <fullName evidence="2">11138_t:CDS:1</fullName>
    </submittedName>
</protein>
<dbReference type="InterPro" id="IPR001245">
    <property type="entry name" value="Ser-Thr/Tyr_kinase_cat_dom"/>
</dbReference>
<dbReference type="Pfam" id="PF07714">
    <property type="entry name" value="PK_Tyr_Ser-Thr"/>
    <property type="match status" value="1"/>
</dbReference>
<evidence type="ECO:0000259" key="1">
    <source>
        <dbReference type="PROSITE" id="PS50011"/>
    </source>
</evidence>
<proteinExistence type="predicted"/>
<dbReference type="GO" id="GO:0004672">
    <property type="term" value="F:protein kinase activity"/>
    <property type="evidence" value="ECO:0007669"/>
    <property type="project" value="InterPro"/>
</dbReference>
<feature type="domain" description="Protein kinase" evidence="1">
    <location>
        <begin position="1"/>
        <end position="77"/>
    </location>
</feature>
<keyword evidence="3" id="KW-1185">Reference proteome</keyword>
<dbReference type="Gene3D" id="1.10.510.10">
    <property type="entry name" value="Transferase(Phosphotransferase) domain 1"/>
    <property type="match status" value="1"/>
</dbReference>
<dbReference type="SUPFAM" id="SSF56112">
    <property type="entry name" value="Protein kinase-like (PK-like)"/>
    <property type="match status" value="1"/>
</dbReference>
<dbReference type="Proteomes" id="UP001153678">
    <property type="component" value="Unassembled WGS sequence"/>
</dbReference>
<dbReference type="EMBL" id="CAMKVN010004441">
    <property type="protein sequence ID" value="CAI2187077.1"/>
    <property type="molecule type" value="Genomic_DNA"/>
</dbReference>